<dbReference type="SUPFAM" id="SSF51197">
    <property type="entry name" value="Clavaminate synthase-like"/>
    <property type="match status" value="1"/>
</dbReference>
<dbReference type="OrthoDB" id="28127at2759"/>
<gene>
    <name evidence="2" type="ORF">H4R18_002377</name>
</gene>
<dbReference type="PANTHER" id="PTHR21052">
    <property type="entry name" value="SPERMATOGENESIS ASSOCIATED 11-RELATED"/>
    <property type="match status" value="1"/>
</dbReference>
<evidence type="ECO:0000313" key="2">
    <source>
        <dbReference type="EMBL" id="KAJ2782233.1"/>
    </source>
</evidence>
<dbReference type="PANTHER" id="PTHR21052:SF0">
    <property type="entry name" value="ALPHA-KETOGLUTARATE-DEPENDENT DIOXYGENASE ALKB HOMOLOG 7, MITOCHONDRIAL"/>
    <property type="match status" value="1"/>
</dbReference>
<evidence type="ECO:0008006" key="4">
    <source>
        <dbReference type="Google" id="ProtNLM"/>
    </source>
</evidence>
<dbReference type="GO" id="GO:0006974">
    <property type="term" value="P:DNA damage response"/>
    <property type="evidence" value="ECO:0007669"/>
    <property type="project" value="InterPro"/>
</dbReference>
<dbReference type="Proteomes" id="UP001140217">
    <property type="component" value="Unassembled WGS sequence"/>
</dbReference>
<dbReference type="GO" id="GO:0006631">
    <property type="term" value="P:fatty acid metabolic process"/>
    <property type="evidence" value="ECO:0007669"/>
    <property type="project" value="TreeGrafter"/>
</dbReference>
<dbReference type="InterPro" id="IPR032870">
    <property type="entry name" value="ALKBH7-like"/>
</dbReference>
<evidence type="ECO:0000256" key="1">
    <source>
        <dbReference type="SAM" id="MobiDB-lite"/>
    </source>
</evidence>
<proteinExistence type="predicted"/>
<comment type="caution">
    <text evidence="2">The sequence shown here is derived from an EMBL/GenBank/DDBJ whole genome shotgun (WGS) entry which is preliminary data.</text>
</comment>
<keyword evidence="3" id="KW-1185">Reference proteome</keyword>
<organism evidence="2 3">
    <name type="scientific">Coemansia javaensis</name>
    <dbReference type="NCBI Taxonomy" id="2761396"/>
    <lineage>
        <taxon>Eukaryota</taxon>
        <taxon>Fungi</taxon>
        <taxon>Fungi incertae sedis</taxon>
        <taxon>Zoopagomycota</taxon>
        <taxon>Kickxellomycotina</taxon>
        <taxon>Kickxellomycetes</taxon>
        <taxon>Kickxellales</taxon>
        <taxon>Kickxellaceae</taxon>
        <taxon>Coemansia</taxon>
    </lineage>
</organism>
<evidence type="ECO:0000313" key="3">
    <source>
        <dbReference type="Proteomes" id="UP001140217"/>
    </source>
</evidence>
<reference evidence="2" key="1">
    <citation type="submission" date="2022-07" db="EMBL/GenBank/DDBJ databases">
        <title>Phylogenomic reconstructions and comparative analyses of Kickxellomycotina fungi.</title>
        <authorList>
            <person name="Reynolds N.K."/>
            <person name="Stajich J.E."/>
            <person name="Barry K."/>
            <person name="Grigoriev I.V."/>
            <person name="Crous P."/>
            <person name="Smith M.E."/>
        </authorList>
    </citation>
    <scope>NUCLEOTIDE SEQUENCE</scope>
    <source>
        <strain evidence="2">NBRC 105414</strain>
    </source>
</reference>
<accession>A0A9W8LHS4</accession>
<dbReference type="InterPro" id="IPR037151">
    <property type="entry name" value="AlkB-like_sf"/>
</dbReference>
<sequence length="300" mass="33051">MYAARRALRAPGVWRRAFGGGGGGDARVTRPATGDVPQPSEPIALESPASAARVVQFSDEFVGRGFARSDIFVHPAFVSSDEHDLLVRSCEKKLRRLAGAYAAGHFDGRIRNYRECSVSAWLPHRRGIAGRVAAAAGRHADPDPPDLPDRPPTARASGWTAVGKHDGQIRHILDRVWDLLPPGLAWLPPHILDLHEDGEILPHVDNPDYSGFVVGGLCLLGPAVSTFRHVDDPAVRVDVLLEPRTLYFMTSRIRYQFTHEITLRPDQRVWRGQPVPRARRISLMFRDAKEPAAGWGSLAA</sequence>
<protein>
    <recommendedName>
        <fullName evidence="4">Alpha-ketoglutarate-dependent dioxygenase AlkB-like domain-containing protein</fullName>
    </recommendedName>
</protein>
<dbReference type="AlphaFoldDB" id="A0A9W8LHS4"/>
<feature type="region of interest" description="Disordered" evidence="1">
    <location>
        <begin position="136"/>
        <end position="159"/>
    </location>
</feature>
<dbReference type="EMBL" id="JANBUL010000078">
    <property type="protein sequence ID" value="KAJ2782233.1"/>
    <property type="molecule type" value="Genomic_DNA"/>
</dbReference>
<dbReference type="Gene3D" id="2.60.120.590">
    <property type="entry name" value="Alpha-ketoglutarate-dependent dioxygenase AlkB-like"/>
    <property type="match status" value="1"/>
</dbReference>
<name>A0A9W8LHS4_9FUNG</name>
<dbReference type="GO" id="GO:0005759">
    <property type="term" value="C:mitochondrial matrix"/>
    <property type="evidence" value="ECO:0007669"/>
    <property type="project" value="TreeGrafter"/>
</dbReference>